<evidence type="ECO:0000259" key="22">
    <source>
        <dbReference type="PROSITE" id="PS50013"/>
    </source>
</evidence>
<dbReference type="SUPFAM" id="SSF53098">
    <property type="entry name" value="Ribonuclease H-like"/>
    <property type="match status" value="1"/>
</dbReference>
<dbReference type="InterPro" id="IPR016197">
    <property type="entry name" value="Chromo-like_dom_sf"/>
</dbReference>
<protein>
    <submittedName>
        <fullName evidence="27">Uncharacterized protein</fullName>
    </submittedName>
</protein>
<dbReference type="CDD" id="cd01647">
    <property type="entry name" value="RT_LTR"/>
    <property type="match status" value="1"/>
</dbReference>
<name>A0A369KI41_HYPMA</name>
<evidence type="ECO:0000256" key="4">
    <source>
        <dbReference type="ARBA" id="ARBA00022695"/>
    </source>
</evidence>
<dbReference type="GO" id="GO:0008270">
    <property type="term" value="F:zinc ion binding"/>
    <property type="evidence" value="ECO:0007669"/>
    <property type="project" value="UniProtKB-KW"/>
</dbReference>
<dbReference type="Gene3D" id="1.10.340.70">
    <property type="match status" value="1"/>
</dbReference>
<dbReference type="InterPro" id="IPR041577">
    <property type="entry name" value="RT_RNaseH_2"/>
</dbReference>
<evidence type="ECO:0000256" key="12">
    <source>
        <dbReference type="ARBA" id="ARBA00022908"/>
    </source>
</evidence>
<dbReference type="Gene3D" id="3.10.10.10">
    <property type="entry name" value="HIV Type 1 Reverse Transcriptase, subunit A, domain 1"/>
    <property type="match status" value="1"/>
</dbReference>
<keyword evidence="2" id="KW-0645">Protease</keyword>
<dbReference type="GO" id="GO:0015074">
    <property type="term" value="P:DNA integration"/>
    <property type="evidence" value="ECO:0007669"/>
    <property type="project" value="UniProtKB-KW"/>
</dbReference>
<dbReference type="PROSITE" id="PS50994">
    <property type="entry name" value="INTEGRASE"/>
    <property type="match status" value="1"/>
</dbReference>
<keyword evidence="19" id="KW-0862">Zinc</keyword>
<dbReference type="Pfam" id="PF00385">
    <property type="entry name" value="Chromo"/>
    <property type="match status" value="1"/>
</dbReference>
<feature type="compositionally biased region" description="Basic and acidic residues" evidence="20">
    <location>
        <begin position="1469"/>
        <end position="1480"/>
    </location>
</feature>
<dbReference type="PROSITE" id="PS50878">
    <property type="entry name" value="RT_POL"/>
    <property type="match status" value="1"/>
</dbReference>
<feature type="region of interest" description="Disordered" evidence="20">
    <location>
        <begin position="542"/>
        <end position="733"/>
    </location>
</feature>
<dbReference type="CDD" id="cd09274">
    <property type="entry name" value="RNase_HI_RT_Ty3"/>
    <property type="match status" value="1"/>
</dbReference>
<keyword evidence="6" id="KW-0479">Metal-binding</keyword>
<dbReference type="GO" id="GO:0006310">
    <property type="term" value="P:DNA recombination"/>
    <property type="evidence" value="ECO:0007669"/>
    <property type="project" value="UniProtKB-KW"/>
</dbReference>
<dbReference type="InterPro" id="IPR041373">
    <property type="entry name" value="RT_RNaseH"/>
</dbReference>
<evidence type="ECO:0000259" key="26">
    <source>
        <dbReference type="PROSITE" id="PS50994"/>
    </source>
</evidence>
<keyword evidence="4" id="KW-0548">Nucleotidyltransferase</keyword>
<evidence type="ECO:0000256" key="15">
    <source>
        <dbReference type="ARBA" id="ARBA00023125"/>
    </source>
</evidence>
<dbReference type="GO" id="GO:0006508">
    <property type="term" value="P:proteolysis"/>
    <property type="evidence" value="ECO:0007669"/>
    <property type="project" value="UniProtKB-KW"/>
</dbReference>
<feature type="domain" description="Reverse transcriptase" evidence="25">
    <location>
        <begin position="1544"/>
        <end position="1784"/>
    </location>
</feature>
<evidence type="ECO:0000256" key="21">
    <source>
        <dbReference type="SAM" id="Phobius"/>
    </source>
</evidence>
<keyword evidence="15" id="KW-0238">DNA-binding</keyword>
<evidence type="ECO:0000256" key="6">
    <source>
        <dbReference type="ARBA" id="ARBA00022723"/>
    </source>
</evidence>
<dbReference type="InterPro" id="IPR023780">
    <property type="entry name" value="Chromo_domain"/>
</dbReference>
<dbReference type="PROSITE" id="PS50175">
    <property type="entry name" value="ASP_PROT_RETROV"/>
    <property type="match status" value="1"/>
</dbReference>
<keyword evidence="9" id="KW-0378">Hydrolase</keyword>
<dbReference type="InterPro" id="IPR012337">
    <property type="entry name" value="RNaseH-like_sf"/>
</dbReference>
<dbReference type="SMART" id="SM00343">
    <property type="entry name" value="ZnF_C2HC"/>
    <property type="match status" value="1"/>
</dbReference>
<proteinExistence type="predicted"/>
<keyword evidence="17" id="KW-0539">Nucleus</keyword>
<keyword evidence="19" id="KW-0863">Zinc-finger</keyword>
<feature type="region of interest" description="Disordered" evidence="20">
    <location>
        <begin position="1"/>
        <end position="202"/>
    </location>
</feature>
<dbReference type="Gene3D" id="3.30.70.270">
    <property type="match status" value="2"/>
</dbReference>
<evidence type="ECO:0000256" key="16">
    <source>
        <dbReference type="ARBA" id="ARBA00023172"/>
    </source>
</evidence>
<feature type="compositionally biased region" description="Basic and acidic residues" evidence="20">
    <location>
        <begin position="617"/>
        <end position="636"/>
    </location>
</feature>
<evidence type="ECO:0000256" key="18">
    <source>
        <dbReference type="ARBA" id="ARBA00023268"/>
    </source>
</evidence>
<keyword evidence="13" id="KW-0695">RNA-directed DNA polymerase</keyword>
<keyword evidence="12" id="KW-0229">DNA integration</keyword>
<dbReference type="InterPro" id="IPR001584">
    <property type="entry name" value="Integrase_cat-core"/>
</dbReference>
<dbReference type="PROSITE" id="PS00598">
    <property type="entry name" value="CHROMO_1"/>
    <property type="match status" value="1"/>
</dbReference>
<evidence type="ECO:0000259" key="24">
    <source>
        <dbReference type="PROSITE" id="PS50175"/>
    </source>
</evidence>
<sequence>MSKSKGTTAAAKRATRLAAPAPSPATANPSLSTASAPASVQTPTPAPTPAETSTPAPVPVPSPLTTAGVTTSPRTSPLPRATVEEVPDEANVSRTRSLPSKGPILETEENIRAAATAAKRDPPPHIPKTRSATKAATSKEEDPKKRTNEEAAPNRVSPVPFQTPSARSVSATPSFSSLMVPEPFSDESVNGSSDTERPRLPDRFDSQPILFYGIPQLSDLLIRDETLECSNYRYHPLFNSKEDYDPIIAYGGIDGLLPGRDREESSIVRNILIRWTTPHNDLLWVDLEQAIASFKKVQLTPSDLVHYADEDQSMYSLNKPRLEEIAQLILAVHQILDALAEFMNKGTKSRFRLDPEFKFLRILGWHGHRSEILLTFAMLQRRVAIATVHIQNFFKSFKRMFLHPEEIDLVISHDSTRTSVRSTFGINEPRIELAKLSARPDYVIPPQNPLYPVQRNLVNELQNVPSEFYHHREHKTNYKPSANYPAAGAHHSPTTGRQEAPPSISAVLANRNLRFELPESISSIARAHAVTTLPGVGALPSFQRQGSILGDEPPTGNGGPLMTQQSGNEPGSRRNASARGINAESIPPPKAWTSYAYQTAAHPHQDHGPPSPVGPPRADHGSDGGRDSPDPLDPRGRRGNGGGGGGNHGPGGGGGGDGGDRDPRGYPEPPRGGRPEGPGRGAPGGGGPPDRGYPGGGGGPPNGGYPGGGGGPNGGGGGPYDAELPQGYPRPADEWQFNPKLNISVIPTWNGYGETAVEYLSAMSKLARLSDKMRRGLAQFAPYKWIGRAKSWWDALPALDQNHFAQDWDIMLLGIRAQFLDDNWVKARTFEFEEMQFRQKGHEKEEPIDFIQRRIQHHVFLFPDDEDGAVAVSRILRTGPTEWDNILNDVTCPSIFSLLATAKRMSESLIGAWELSELIRSSRPIQQKKSFYRGGNRRSANVVSGVAEAPDDGESELLVDADETDEDENREVNAVRAKRGFSKPSAAKKPWPEGKTVDGYSFTRDDSVESARAPPGGCYICTSPKHFARDCPHYGRWDSLRTAHMIHVDLDDELLAQSDRMYLAMLAESKTSSSAYPTPETRPPDLSFEIETCVNSEDVFPSSYYGSNRNYKRRVLFSSKAEPVIPSKSKVYSSQSSAEALAPPEPTKIVAARKARSHPDGLGSLGVRALHVKVHVAAPDQEPIQGRLDSGADITLMSEDYWKSTPGLPKPKDGLRIKLYHLTGHARVLGYIKTALYIAADDGTLVSFELEAYVVKDMTVPLLLGEDFQTTYELGLTRHVTGHSEVHVGKSGLTLPASSAQHVDLGFEIRRAFPVKSFIRKQGVRRGRARAKDFGHTDPPVIATEDVLIAAESVHNVPVTAPFEGRTEWIVEKVIIGNPDVSVMAAPTTWINSECPYLPIANPSKTPWYIRKGDIVGHLHNPEDFADKPTTEESWGKYAASAEALKTVIEGTLHAQDLGNATESTENATDDKLDNNEHWGPKTTALPDKPMSGDVSELVNLGPDIPDDVKPKLAQILRKNAAAFGLDGRLGKVEAKVNIPLHPGTQPISVPMYGASPAKREVIEKQMNTWFETGVIEESRSPWGFPVVVVYRNGKPRLVVDYRKLNAKTIPDEFPIPRQSEIIQALSGSQVLSSFDALAGFTQLEMADDAKEKTAFRCHLGLWQFKRMPFGLRNGPSIFQRLMQGVLSPFLWLFALVYIDDIVVFSANWDNHLVHLDKVLSAIAGAGITLSPPKCFVGYSSILLLGQKVSRLGLSTHQEKVRAILELSPPRSVNDLQKFLGMVVYFSAYVPFYSFLAAPLFALLKKGVKWSWKAEQEIAFRQIKEALSSAPVLGHPTRGDPYRLYTDASDYALGACLQQVQPIVVADLKGTPMYDRLSHAWTAGIDVPSLVPALHKDVDEGLSERQPWGPTLDDTVVRVERVICYWSRTLSSAERNYSATEREALGAKEALVKFQPFIEGETIILVTDHAALQWARVYENANRRLAAWGAVYYAAFPGLKIVHRPGRIHSNVDPLSRLPRIPLHNSPLRDDIQPIIPDERKQHIAQSAEDKGTYAPAKKAAFTVMWWEDVIDKMAFPVRTRRQRAASEAKSNEEKPETADLDSLPDPPPTDNSSELPFEGGGHWTYPSGVSPSEDKPDDEWSKKAHLLVSMSPTMIKRFATAYPEDSYFMKKYPKEAPNPSKELTPSHFQRGNNGLLYFIDADWNARLCVPKGMVNSVLRWIHESPFESAHAGPRRFLARLKDLFFWPTMNKDVFAYTESCDICQKIKTDHRKKMGGLRPAHIPSRPFATVSLDLITGLPPSGDEEFTAVLVIVDKLTKYALFIPTFDELNQEGFAKIFVERVANVYGLPERIIADRDKRWSTAFWRSVVERYGSVMALSSSHHPQTDGQTEVLNATIETMLRAYVAVDRSAWAKWLSELAHAYNSAVHSSTTYAPDFLLLGYKPQTTAGVVAPQRDPVSRPFLPSQKGEDFIAELDLHRQTARDALVLAQERQAKAYNKGRRPVAELKEGDLALVNPHTMQLVDAKGTGRKLIQRTIGPFEVMEKINPVVYRLRLPDTYPMHSVFNIEHLKKYTPSDPKYGERSTLPPTRDFLASEEYEVEAILGHRLSGRKTGNRRMYLVRWKGYDPTDDSWVSEYDLRNAPALRREYHASFLT</sequence>
<dbReference type="CDD" id="cd00024">
    <property type="entry name" value="CD_CSD"/>
    <property type="match status" value="1"/>
</dbReference>
<keyword evidence="14" id="KW-0239">DNA-directed DNA polymerase</keyword>
<dbReference type="SUPFAM" id="SSF56672">
    <property type="entry name" value="DNA/RNA polymerases"/>
    <property type="match status" value="1"/>
</dbReference>
<keyword evidence="21" id="KW-1133">Transmembrane helix</keyword>
<evidence type="ECO:0000256" key="3">
    <source>
        <dbReference type="ARBA" id="ARBA00022679"/>
    </source>
</evidence>
<comment type="caution">
    <text evidence="27">The sequence shown here is derived from an EMBL/GenBank/DDBJ whole genome shotgun (WGS) entry which is preliminary data.</text>
</comment>
<feature type="compositionally biased region" description="Low complexity" evidence="20">
    <location>
        <begin position="7"/>
        <end position="55"/>
    </location>
</feature>
<dbReference type="CDD" id="cd00303">
    <property type="entry name" value="retropepsin_like"/>
    <property type="match status" value="1"/>
</dbReference>
<evidence type="ECO:0000256" key="14">
    <source>
        <dbReference type="ARBA" id="ARBA00022932"/>
    </source>
</evidence>
<dbReference type="Gene3D" id="2.40.50.40">
    <property type="match status" value="1"/>
</dbReference>
<dbReference type="Gene3D" id="3.30.420.10">
    <property type="entry name" value="Ribonuclease H-like superfamily/Ribonuclease H"/>
    <property type="match status" value="1"/>
</dbReference>
<feature type="compositionally biased region" description="Gly residues" evidence="20">
    <location>
        <begin position="639"/>
        <end position="657"/>
    </location>
</feature>
<keyword evidence="10" id="KW-0460">Magnesium</keyword>
<dbReference type="OrthoDB" id="3271192at2759"/>
<evidence type="ECO:0000256" key="5">
    <source>
        <dbReference type="ARBA" id="ARBA00022722"/>
    </source>
</evidence>
<feature type="domain" description="Integrase catalytic" evidence="26">
    <location>
        <begin position="2283"/>
        <end position="2444"/>
    </location>
</feature>
<dbReference type="InterPro" id="IPR001995">
    <property type="entry name" value="Peptidase_A2_cat"/>
</dbReference>
<dbReference type="GO" id="GO:0004190">
    <property type="term" value="F:aspartic-type endopeptidase activity"/>
    <property type="evidence" value="ECO:0007669"/>
    <property type="project" value="UniProtKB-KW"/>
</dbReference>
<dbReference type="GO" id="GO:0005634">
    <property type="term" value="C:nucleus"/>
    <property type="evidence" value="ECO:0007669"/>
    <property type="project" value="UniProtKB-SubCell"/>
</dbReference>
<evidence type="ECO:0000256" key="10">
    <source>
        <dbReference type="ARBA" id="ARBA00022842"/>
    </source>
</evidence>
<dbReference type="PANTHER" id="PTHR37984:SF5">
    <property type="entry name" value="PROTEIN NYNRIN-LIKE"/>
    <property type="match status" value="1"/>
</dbReference>
<gene>
    <name evidence="27" type="ORF">Hypma_005856</name>
</gene>
<evidence type="ECO:0000256" key="1">
    <source>
        <dbReference type="ARBA" id="ARBA00004123"/>
    </source>
</evidence>
<evidence type="ECO:0000259" key="23">
    <source>
        <dbReference type="PROSITE" id="PS50158"/>
    </source>
</evidence>
<dbReference type="Pfam" id="PF17921">
    <property type="entry name" value="Integrase_H2C2"/>
    <property type="match status" value="1"/>
</dbReference>
<feature type="transmembrane region" description="Helical" evidence="21">
    <location>
        <begin position="1779"/>
        <end position="1804"/>
    </location>
</feature>
<dbReference type="PROSITE" id="PS50013">
    <property type="entry name" value="CHROMO_2"/>
    <property type="match status" value="1"/>
</dbReference>
<evidence type="ECO:0000256" key="19">
    <source>
        <dbReference type="PROSITE-ProRule" id="PRU00047"/>
    </source>
</evidence>
<dbReference type="GO" id="GO:0003723">
    <property type="term" value="F:RNA binding"/>
    <property type="evidence" value="ECO:0007669"/>
    <property type="project" value="UniProtKB-KW"/>
</dbReference>
<keyword evidence="16" id="KW-0233">DNA recombination</keyword>
<keyword evidence="21" id="KW-0812">Transmembrane</keyword>
<evidence type="ECO:0000256" key="9">
    <source>
        <dbReference type="ARBA" id="ARBA00022801"/>
    </source>
</evidence>
<accession>A0A369KI41</accession>
<keyword evidence="8" id="KW-0255">Endonuclease</keyword>
<dbReference type="InterPro" id="IPR001878">
    <property type="entry name" value="Znf_CCHC"/>
</dbReference>
<dbReference type="GO" id="GO:0003964">
    <property type="term" value="F:RNA-directed DNA polymerase activity"/>
    <property type="evidence" value="ECO:0007669"/>
    <property type="project" value="UniProtKB-KW"/>
</dbReference>
<dbReference type="InterPro" id="IPR050951">
    <property type="entry name" value="Retrovirus_Pol_polyprotein"/>
</dbReference>
<keyword evidence="7" id="KW-0064">Aspartyl protease</keyword>
<dbReference type="FunFam" id="3.30.70.270:FF:000020">
    <property type="entry name" value="Transposon Tf2-6 polyprotein-like Protein"/>
    <property type="match status" value="1"/>
</dbReference>
<dbReference type="Pfam" id="PF17919">
    <property type="entry name" value="RT_RNaseH_2"/>
    <property type="match status" value="1"/>
</dbReference>
<keyword evidence="21" id="KW-0472">Membrane</keyword>
<evidence type="ECO:0000256" key="8">
    <source>
        <dbReference type="ARBA" id="ARBA00022759"/>
    </source>
</evidence>
<evidence type="ECO:0000313" key="27">
    <source>
        <dbReference type="EMBL" id="RDB30596.1"/>
    </source>
</evidence>
<evidence type="ECO:0000256" key="17">
    <source>
        <dbReference type="ARBA" id="ARBA00023242"/>
    </source>
</evidence>
<dbReference type="PANTHER" id="PTHR37984">
    <property type="entry name" value="PROTEIN CBG26694"/>
    <property type="match status" value="1"/>
</dbReference>
<evidence type="ECO:0000256" key="20">
    <source>
        <dbReference type="SAM" id="MobiDB-lite"/>
    </source>
</evidence>
<dbReference type="Pfam" id="PF00078">
    <property type="entry name" value="RVT_1"/>
    <property type="match status" value="1"/>
</dbReference>
<feature type="compositionally biased region" description="Polar residues" evidence="20">
    <location>
        <begin position="160"/>
        <end position="177"/>
    </location>
</feature>
<dbReference type="InParanoid" id="A0A369KI41"/>
<dbReference type="Pfam" id="PF24626">
    <property type="entry name" value="SH3_Tf2-1"/>
    <property type="match status" value="1"/>
</dbReference>
<feature type="compositionally biased region" description="Gly residues" evidence="20">
    <location>
        <begin position="675"/>
        <end position="719"/>
    </location>
</feature>
<dbReference type="GO" id="GO:0003887">
    <property type="term" value="F:DNA-directed DNA polymerase activity"/>
    <property type="evidence" value="ECO:0007669"/>
    <property type="project" value="UniProtKB-KW"/>
</dbReference>
<dbReference type="InterPro" id="IPR043502">
    <property type="entry name" value="DNA/RNA_pol_sf"/>
</dbReference>
<dbReference type="InterPro" id="IPR056924">
    <property type="entry name" value="SH3_Tf2-1"/>
</dbReference>
<keyword evidence="18" id="KW-0511">Multifunctional enzyme</keyword>
<feature type="domain" description="Chromo" evidence="22">
    <location>
        <begin position="2599"/>
        <end position="2656"/>
    </location>
</feature>
<evidence type="ECO:0000256" key="13">
    <source>
        <dbReference type="ARBA" id="ARBA00022918"/>
    </source>
</evidence>
<dbReference type="InterPro" id="IPR041588">
    <property type="entry name" value="Integrase_H2C2"/>
</dbReference>
<keyword evidence="11" id="KW-0694">RNA-binding</keyword>
<keyword evidence="5" id="KW-0540">Nuclease</keyword>
<dbReference type="GO" id="GO:0003677">
    <property type="term" value="F:DNA binding"/>
    <property type="evidence" value="ECO:0007669"/>
    <property type="project" value="UniProtKB-KW"/>
</dbReference>
<evidence type="ECO:0000313" key="28">
    <source>
        <dbReference type="Proteomes" id="UP000076154"/>
    </source>
</evidence>
<dbReference type="InterPro" id="IPR023779">
    <property type="entry name" value="Chromodomain_CS"/>
</dbReference>
<evidence type="ECO:0000256" key="7">
    <source>
        <dbReference type="ARBA" id="ARBA00022750"/>
    </source>
</evidence>
<evidence type="ECO:0000256" key="11">
    <source>
        <dbReference type="ARBA" id="ARBA00022884"/>
    </source>
</evidence>
<feature type="region of interest" description="Disordered" evidence="20">
    <location>
        <begin position="1457"/>
        <end position="1492"/>
    </location>
</feature>
<organism evidence="27 28">
    <name type="scientific">Hypsizygus marmoreus</name>
    <name type="common">White beech mushroom</name>
    <name type="synonym">Agaricus marmoreus</name>
    <dbReference type="NCBI Taxonomy" id="39966"/>
    <lineage>
        <taxon>Eukaryota</taxon>
        <taxon>Fungi</taxon>
        <taxon>Dikarya</taxon>
        <taxon>Basidiomycota</taxon>
        <taxon>Agaricomycotina</taxon>
        <taxon>Agaricomycetes</taxon>
        <taxon>Agaricomycetidae</taxon>
        <taxon>Agaricales</taxon>
        <taxon>Tricholomatineae</taxon>
        <taxon>Lyophyllaceae</taxon>
        <taxon>Hypsizygus</taxon>
    </lineage>
</organism>
<feature type="compositionally biased region" description="Basic and acidic residues" evidence="20">
    <location>
        <begin position="2085"/>
        <end position="2098"/>
    </location>
</feature>
<dbReference type="Pfam" id="PF17917">
    <property type="entry name" value="RT_RNaseH"/>
    <property type="match status" value="1"/>
</dbReference>
<comment type="subcellular location">
    <subcellularLocation>
        <location evidence="1">Nucleus</location>
    </subcellularLocation>
</comment>
<feature type="domain" description="CCHC-type" evidence="23">
    <location>
        <begin position="1018"/>
        <end position="1032"/>
    </location>
</feature>
<feature type="compositionally biased region" description="Basic and acidic residues" evidence="20">
    <location>
        <begin position="137"/>
        <end position="149"/>
    </location>
</feature>
<reference evidence="27" key="1">
    <citation type="submission" date="2018-04" db="EMBL/GenBank/DDBJ databases">
        <title>Whole genome sequencing of Hypsizygus marmoreus.</title>
        <authorList>
            <person name="Choi I.-G."/>
            <person name="Min B."/>
            <person name="Kim J.-G."/>
            <person name="Kim S."/>
            <person name="Oh Y.-L."/>
            <person name="Kong W.-S."/>
            <person name="Park H."/>
            <person name="Jeong J."/>
            <person name="Song E.-S."/>
        </authorList>
    </citation>
    <scope>NUCLEOTIDE SEQUENCE [LARGE SCALE GENOMIC DNA]</scope>
    <source>
        <strain evidence="27">51987-8</strain>
    </source>
</reference>
<dbReference type="SUPFAM" id="SSF54160">
    <property type="entry name" value="Chromo domain-like"/>
    <property type="match status" value="1"/>
</dbReference>
<keyword evidence="3" id="KW-0808">Transferase</keyword>
<dbReference type="GO" id="GO:0006338">
    <property type="term" value="P:chromatin remodeling"/>
    <property type="evidence" value="ECO:0007669"/>
    <property type="project" value="UniProtKB-ARBA"/>
</dbReference>
<dbReference type="EMBL" id="LUEZ02000004">
    <property type="protein sequence ID" value="RDB30596.1"/>
    <property type="molecule type" value="Genomic_DNA"/>
</dbReference>
<dbReference type="PROSITE" id="PS50158">
    <property type="entry name" value="ZF_CCHC"/>
    <property type="match status" value="1"/>
</dbReference>
<feature type="domain" description="Peptidase A2" evidence="24">
    <location>
        <begin position="1184"/>
        <end position="1268"/>
    </location>
</feature>
<feature type="region of interest" description="Disordered" evidence="20">
    <location>
        <begin position="477"/>
        <end position="501"/>
    </location>
</feature>
<evidence type="ECO:0000259" key="25">
    <source>
        <dbReference type="PROSITE" id="PS50878"/>
    </source>
</evidence>
<dbReference type="InterPro" id="IPR000953">
    <property type="entry name" value="Chromo/chromo_shadow_dom"/>
</dbReference>
<dbReference type="GO" id="GO:0004519">
    <property type="term" value="F:endonuclease activity"/>
    <property type="evidence" value="ECO:0007669"/>
    <property type="project" value="UniProtKB-KW"/>
</dbReference>
<dbReference type="SMART" id="SM00298">
    <property type="entry name" value="CHROMO"/>
    <property type="match status" value="1"/>
</dbReference>
<dbReference type="Proteomes" id="UP000076154">
    <property type="component" value="Unassembled WGS sequence"/>
</dbReference>
<keyword evidence="28" id="KW-1185">Reference proteome</keyword>
<dbReference type="InterPro" id="IPR036397">
    <property type="entry name" value="RNaseH_sf"/>
</dbReference>
<dbReference type="InterPro" id="IPR000477">
    <property type="entry name" value="RT_dom"/>
</dbReference>
<evidence type="ECO:0000256" key="2">
    <source>
        <dbReference type="ARBA" id="ARBA00022670"/>
    </source>
</evidence>
<feature type="region of interest" description="Disordered" evidence="20">
    <location>
        <begin position="2082"/>
        <end position="2139"/>
    </location>
</feature>
<dbReference type="InterPro" id="IPR043128">
    <property type="entry name" value="Rev_trsase/Diguanyl_cyclase"/>
</dbReference>
<dbReference type="STRING" id="39966.A0A369KI41"/>